<feature type="domain" description="Tryptophan synthase beta chain-like PALP" evidence="12">
    <location>
        <begin position="65"/>
        <end position="386"/>
    </location>
</feature>
<dbReference type="InterPro" id="IPR006654">
    <property type="entry name" value="Trp_synth_beta"/>
</dbReference>
<comment type="subunit">
    <text evidence="4 11">Tetramer of two alpha and two beta chains.</text>
</comment>
<dbReference type="InterPro" id="IPR023026">
    <property type="entry name" value="Trp_synth_beta/beta-like"/>
</dbReference>
<keyword evidence="7 11" id="KW-0663">Pyridoxal phosphate</keyword>
<keyword evidence="6 11" id="KW-0822">Tryptophan biosynthesis</keyword>
<keyword evidence="9 11" id="KW-0456">Lyase</keyword>
<feature type="modified residue" description="N6-(pyridoxal phosphate)lysine" evidence="11">
    <location>
        <position position="98"/>
    </location>
</feature>
<organism evidence="13 14">
    <name type="scientific">Helicobacter turcicus</name>
    <dbReference type="NCBI Taxonomy" id="2867412"/>
    <lineage>
        <taxon>Bacteria</taxon>
        <taxon>Pseudomonadati</taxon>
        <taxon>Campylobacterota</taxon>
        <taxon>Epsilonproteobacteria</taxon>
        <taxon>Campylobacterales</taxon>
        <taxon>Helicobacteraceae</taxon>
        <taxon>Helicobacter</taxon>
    </lineage>
</organism>
<dbReference type="Proteomes" id="UP000700059">
    <property type="component" value="Unassembled WGS sequence"/>
</dbReference>
<comment type="catalytic activity">
    <reaction evidence="10 11">
        <text>(1S,2R)-1-C-(indol-3-yl)glycerol 3-phosphate + L-serine = D-glyceraldehyde 3-phosphate + L-tryptophan + H2O</text>
        <dbReference type="Rhea" id="RHEA:10532"/>
        <dbReference type="ChEBI" id="CHEBI:15377"/>
        <dbReference type="ChEBI" id="CHEBI:33384"/>
        <dbReference type="ChEBI" id="CHEBI:57912"/>
        <dbReference type="ChEBI" id="CHEBI:58866"/>
        <dbReference type="ChEBI" id="CHEBI:59776"/>
        <dbReference type="EC" id="4.2.1.20"/>
    </reaction>
</comment>
<keyword evidence="5 11" id="KW-0028">Amino-acid biosynthesis</keyword>
<dbReference type="CDD" id="cd06446">
    <property type="entry name" value="Trp-synth_B"/>
    <property type="match status" value="1"/>
</dbReference>
<dbReference type="InterPro" id="IPR036052">
    <property type="entry name" value="TrpB-like_PALP_sf"/>
</dbReference>
<evidence type="ECO:0000256" key="7">
    <source>
        <dbReference type="ARBA" id="ARBA00022898"/>
    </source>
</evidence>
<reference evidence="13 14" key="1">
    <citation type="submission" date="2021-08" db="EMBL/GenBank/DDBJ databases">
        <title>Helicobacter spp. isolated from feces of Anatolian Ground Squirrel (Spermophilus xanthoprymnus) in Turkey.</title>
        <authorList>
            <person name="Aydin F."/>
            <person name="Abay S."/>
            <person name="Kayman T."/>
            <person name="Karakaya E."/>
            <person name="Saticioglu I.B."/>
        </authorList>
    </citation>
    <scope>NUCLEOTIDE SEQUENCE [LARGE SCALE GENOMIC DNA]</scope>
    <source>
        <strain evidence="13 14">Faydin-H70</strain>
    </source>
</reference>
<dbReference type="GO" id="GO:0004834">
    <property type="term" value="F:tryptophan synthase activity"/>
    <property type="evidence" value="ECO:0007669"/>
    <property type="project" value="UniProtKB-EC"/>
</dbReference>
<name>A0ABS7JM78_9HELI</name>
<dbReference type="InterPro" id="IPR001926">
    <property type="entry name" value="TrpB-like_PALP"/>
</dbReference>
<dbReference type="PANTHER" id="PTHR48077">
    <property type="entry name" value="TRYPTOPHAN SYNTHASE-RELATED"/>
    <property type="match status" value="1"/>
</dbReference>
<dbReference type="Gene3D" id="3.40.50.1100">
    <property type="match status" value="2"/>
</dbReference>
<dbReference type="RefSeq" id="WP_221531756.1">
    <property type="nucleotide sequence ID" value="NZ_JAIGYP010000003.1"/>
</dbReference>
<keyword evidence="14" id="KW-1185">Reference proteome</keyword>
<dbReference type="NCBIfam" id="TIGR00263">
    <property type="entry name" value="trpB"/>
    <property type="match status" value="1"/>
</dbReference>
<keyword evidence="8 11" id="KW-0057">Aromatic amino acid biosynthesis</keyword>
<evidence type="ECO:0000256" key="4">
    <source>
        <dbReference type="ARBA" id="ARBA00011270"/>
    </source>
</evidence>
<comment type="caution">
    <text evidence="13">The sequence shown here is derived from an EMBL/GenBank/DDBJ whole genome shotgun (WGS) entry which is preliminary data.</text>
</comment>
<dbReference type="Pfam" id="PF00291">
    <property type="entry name" value="PALP"/>
    <property type="match status" value="1"/>
</dbReference>
<evidence type="ECO:0000313" key="13">
    <source>
        <dbReference type="EMBL" id="MBX7490495.1"/>
    </source>
</evidence>
<dbReference type="PROSITE" id="PS00168">
    <property type="entry name" value="TRP_SYNTHASE_BETA"/>
    <property type="match status" value="1"/>
</dbReference>
<comment type="cofactor">
    <cofactor evidence="1 11">
        <name>pyridoxal 5'-phosphate</name>
        <dbReference type="ChEBI" id="CHEBI:597326"/>
    </cofactor>
</comment>
<accession>A0ABS7JM78</accession>
<sequence length="426" mass="46843">MKKIFLKSKKGFFGKNINATHAFGGQYVPEILYPALKELENCYLNILSTKSFKAELQELYNTFIGRPTPLIYAKNASAILENSIYLKFEGLANTGAHKINNAVGQVLLAKKMGKTRIIAETGAGQHGLATAAACAKLGIECTIFMGARDIKRQFPNVFNMELLGAKVISVESGTQTLKDAVNEALREWSKDSKNTFYVLGSALGPYPYPDIVREFQSIISKELKKQTRHFFKGNPDIMIACVGGGSNAMGFFSHYLKSKVELIGVEAGGIDSKHNAIRMDNANAQIGIAQGYKSYFLSDKYGNLLETYSISAGLDYAGIGPQLAHLREIERVRFVSASDEEALRALQFFAKNEGILPALESSHALAGALKIAKEVKNKKILINVSGRGDKDIFITAKALQQERWSAFLSQEIQTMQKAINKPNTNH</sequence>
<comment type="similarity">
    <text evidence="3 11">Belongs to the TrpB family.</text>
</comment>
<comment type="function">
    <text evidence="11">The beta subunit is responsible for the synthesis of L-tryptophan from indole and L-serine.</text>
</comment>
<evidence type="ECO:0000256" key="6">
    <source>
        <dbReference type="ARBA" id="ARBA00022822"/>
    </source>
</evidence>
<evidence type="ECO:0000256" key="8">
    <source>
        <dbReference type="ARBA" id="ARBA00023141"/>
    </source>
</evidence>
<evidence type="ECO:0000256" key="1">
    <source>
        <dbReference type="ARBA" id="ARBA00001933"/>
    </source>
</evidence>
<proteinExistence type="inferred from homology"/>
<dbReference type="InterPro" id="IPR006653">
    <property type="entry name" value="Trp_synth_b_CS"/>
</dbReference>
<evidence type="ECO:0000256" key="2">
    <source>
        <dbReference type="ARBA" id="ARBA00004733"/>
    </source>
</evidence>
<evidence type="ECO:0000256" key="10">
    <source>
        <dbReference type="ARBA" id="ARBA00049047"/>
    </source>
</evidence>
<evidence type="ECO:0000256" key="3">
    <source>
        <dbReference type="ARBA" id="ARBA00009982"/>
    </source>
</evidence>
<dbReference type="HAMAP" id="MF_00133">
    <property type="entry name" value="Trp_synth_beta"/>
    <property type="match status" value="1"/>
</dbReference>
<dbReference type="EC" id="4.2.1.20" evidence="11"/>
<evidence type="ECO:0000259" key="12">
    <source>
        <dbReference type="Pfam" id="PF00291"/>
    </source>
</evidence>
<evidence type="ECO:0000256" key="11">
    <source>
        <dbReference type="HAMAP-Rule" id="MF_00133"/>
    </source>
</evidence>
<gene>
    <name evidence="11 13" type="primary">trpB</name>
    <name evidence="13" type="ORF">K4G57_03300</name>
</gene>
<protein>
    <recommendedName>
        <fullName evidence="11">Tryptophan synthase beta chain</fullName>
        <ecNumber evidence="11">4.2.1.20</ecNumber>
    </recommendedName>
</protein>
<dbReference type="SUPFAM" id="SSF53686">
    <property type="entry name" value="Tryptophan synthase beta subunit-like PLP-dependent enzymes"/>
    <property type="match status" value="1"/>
</dbReference>
<dbReference type="PIRSF" id="PIRSF001413">
    <property type="entry name" value="Trp_syn_beta"/>
    <property type="match status" value="1"/>
</dbReference>
<evidence type="ECO:0000256" key="9">
    <source>
        <dbReference type="ARBA" id="ARBA00023239"/>
    </source>
</evidence>
<comment type="pathway">
    <text evidence="2 11">Amino-acid biosynthesis; L-tryptophan biosynthesis; L-tryptophan from chorismate: step 5/5.</text>
</comment>
<evidence type="ECO:0000256" key="5">
    <source>
        <dbReference type="ARBA" id="ARBA00022605"/>
    </source>
</evidence>
<dbReference type="EMBL" id="JAIGYQ010000003">
    <property type="protein sequence ID" value="MBX7490495.1"/>
    <property type="molecule type" value="Genomic_DNA"/>
</dbReference>
<evidence type="ECO:0000313" key="14">
    <source>
        <dbReference type="Proteomes" id="UP000700059"/>
    </source>
</evidence>
<dbReference type="PANTHER" id="PTHR48077:SF3">
    <property type="entry name" value="TRYPTOPHAN SYNTHASE"/>
    <property type="match status" value="1"/>
</dbReference>